<evidence type="ECO:0000313" key="10">
    <source>
        <dbReference type="Proteomes" id="UP000422764"/>
    </source>
</evidence>
<feature type="transmembrane region" description="Helical" evidence="8">
    <location>
        <begin position="230"/>
        <end position="250"/>
    </location>
</feature>
<comment type="subcellular location">
    <subcellularLocation>
        <location evidence="1">Cell membrane</location>
        <topology evidence="1">Multi-pass membrane protein</topology>
    </subcellularLocation>
</comment>
<name>A0A6I6FEW8_9CLOT</name>
<proteinExistence type="inferred from homology"/>
<reference evidence="9 10" key="1">
    <citation type="submission" date="2019-12" db="EMBL/GenBank/DDBJ databases">
        <title>Genome sequenceing of Clostridium bovifaecis.</title>
        <authorList>
            <person name="Yao Y."/>
        </authorList>
    </citation>
    <scope>NUCLEOTIDE SEQUENCE [LARGE SCALE GENOMIC DNA]</scope>
    <source>
        <strain evidence="9 10">BXX</strain>
    </source>
</reference>
<dbReference type="GO" id="GO:0005886">
    <property type="term" value="C:plasma membrane"/>
    <property type="evidence" value="ECO:0007669"/>
    <property type="project" value="UniProtKB-SubCell"/>
</dbReference>
<evidence type="ECO:0000256" key="6">
    <source>
        <dbReference type="ARBA" id="ARBA00022989"/>
    </source>
</evidence>
<keyword evidence="5 8" id="KW-0812">Transmembrane</keyword>
<evidence type="ECO:0000256" key="4">
    <source>
        <dbReference type="ARBA" id="ARBA00022475"/>
    </source>
</evidence>
<dbReference type="Proteomes" id="UP000422764">
    <property type="component" value="Chromosome"/>
</dbReference>
<keyword evidence="4" id="KW-1003">Cell membrane</keyword>
<feature type="transmembrane region" description="Helical" evidence="8">
    <location>
        <begin position="65"/>
        <end position="85"/>
    </location>
</feature>
<keyword evidence="10" id="KW-1185">Reference proteome</keyword>
<evidence type="ECO:0000256" key="5">
    <source>
        <dbReference type="ARBA" id="ARBA00022692"/>
    </source>
</evidence>
<feature type="transmembrane region" description="Helical" evidence="8">
    <location>
        <begin position="6"/>
        <end position="22"/>
    </location>
</feature>
<dbReference type="InterPro" id="IPR038770">
    <property type="entry name" value="Na+/solute_symporter_sf"/>
</dbReference>
<keyword evidence="3" id="KW-0813">Transport</keyword>
<feature type="transmembrane region" description="Helical" evidence="8">
    <location>
        <begin position="97"/>
        <end position="117"/>
    </location>
</feature>
<accession>A0A6I6FEW8</accession>
<feature type="transmembrane region" description="Helical" evidence="8">
    <location>
        <begin position="287"/>
        <end position="308"/>
    </location>
</feature>
<dbReference type="Pfam" id="PF03547">
    <property type="entry name" value="Mem_trans"/>
    <property type="match status" value="1"/>
</dbReference>
<gene>
    <name evidence="9" type="ORF">GOM49_16210</name>
</gene>
<dbReference type="EMBL" id="CP046522">
    <property type="protein sequence ID" value="QGU96435.1"/>
    <property type="molecule type" value="Genomic_DNA"/>
</dbReference>
<evidence type="ECO:0000256" key="2">
    <source>
        <dbReference type="ARBA" id="ARBA00010145"/>
    </source>
</evidence>
<comment type="similarity">
    <text evidence="2">Belongs to the auxin efflux carrier (TC 2.A.69) family.</text>
</comment>
<protein>
    <submittedName>
        <fullName evidence="9">AEC family transporter</fullName>
    </submittedName>
</protein>
<evidence type="ECO:0000256" key="8">
    <source>
        <dbReference type="SAM" id="Phobius"/>
    </source>
</evidence>
<dbReference type="GO" id="GO:0055085">
    <property type="term" value="P:transmembrane transport"/>
    <property type="evidence" value="ECO:0007669"/>
    <property type="project" value="InterPro"/>
</dbReference>
<feature type="transmembrane region" description="Helical" evidence="8">
    <location>
        <begin position="167"/>
        <end position="184"/>
    </location>
</feature>
<dbReference type="InterPro" id="IPR004776">
    <property type="entry name" value="Mem_transp_PIN-like"/>
</dbReference>
<dbReference type="AlphaFoldDB" id="A0A6I6FEW8"/>
<evidence type="ECO:0000256" key="1">
    <source>
        <dbReference type="ARBA" id="ARBA00004651"/>
    </source>
</evidence>
<dbReference type="PANTHER" id="PTHR36838:SF1">
    <property type="entry name" value="SLR1864 PROTEIN"/>
    <property type="match status" value="1"/>
</dbReference>
<keyword evidence="7 8" id="KW-0472">Membrane</keyword>
<sequence>MILAVQSILSMSIIIILGYILTSKNWFTETTSDTLVKLVTQVSLPVLMLNNIVSNFDKGKLLNSFSGLVVPFSSIALCYIISIAISKIIKVEKKHLGLFKSMFFNSNTIFMGLPINIALFGEKSVPYVLLYYIANTTFFWTIGVYEISKDGTTSKESLFSKETLKKVVSAPLIGYIVGVVLVILNIKLPKFMIDTFAYLGSLATPIAMIFIGITIHSIKLKDIKFDRHAIFILLGRFFISPVLVILLSYIFPIPSLMRNVFIIQAAMPVMTNTAIIAKSYEADHEYAAIMIALTTIATLFVVPIYAAIMH</sequence>
<feature type="transmembrane region" description="Helical" evidence="8">
    <location>
        <begin position="196"/>
        <end position="218"/>
    </location>
</feature>
<evidence type="ECO:0000256" key="7">
    <source>
        <dbReference type="ARBA" id="ARBA00023136"/>
    </source>
</evidence>
<dbReference type="PANTHER" id="PTHR36838">
    <property type="entry name" value="AUXIN EFFLUX CARRIER FAMILY PROTEIN"/>
    <property type="match status" value="1"/>
</dbReference>
<organism evidence="9 10">
    <name type="scientific">Clostridium bovifaecis</name>
    <dbReference type="NCBI Taxonomy" id="2184719"/>
    <lineage>
        <taxon>Bacteria</taxon>
        <taxon>Bacillati</taxon>
        <taxon>Bacillota</taxon>
        <taxon>Clostridia</taxon>
        <taxon>Eubacteriales</taxon>
        <taxon>Clostridiaceae</taxon>
        <taxon>Clostridium</taxon>
    </lineage>
</organism>
<feature type="transmembrane region" description="Helical" evidence="8">
    <location>
        <begin position="129"/>
        <end position="147"/>
    </location>
</feature>
<keyword evidence="6 8" id="KW-1133">Transmembrane helix</keyword>
<evidence type="ECO:0000313" key="9">
    <source>
        <dbReference type="EMBL" id="QGU96435.1"/>
    </source>
</evidence>
<evidence type="ECO:0000256" key="3">
    <source>
        <dbReference type="ARBA" id="ARBA00022448"/>
    </source>
</evidence>
<dbReference type="Gene3D" id="1.20.1530.20">
    <property type="match status" value="1"/>
</dbReference>